<accession>A0A6J1WU54</accession>
<evidence type="ECO:0000313" key="2">
    <source>
        <dbReference type="Proteomes" id="UP001652740"/>
    </source>
</evidence>
<evidence type="ECO:0000259" key="1">
    <source>
        <dbReference type="SMART" id="SM00587"/>
    </source>
</evidence>
<dbReference type="AlphaFoldDB" id="A0A6J1WU54"/>
<dbReference type="Proteomes" id="UP001652740">
    <property type="component" value="Unplaced"/>
</dbReference>
<proteinExistence type="predicted"/>
<dbReference type="InParanoid" id="A0A6J1WU54"/>
<feature type="domain" description="CHK kinase-like" evidence="1">
    <location>
        <begin position="121"/>
        <end position="310"/>
    </location>
</feature>
<dbReference type="InterPro" id="IPR015897">
    <property type="entry name" value="CHK_kinase-like"/>
</dbReference>
<dbReference type="KEGG" id="gmw:113515784"/>
<dbReference type="PANTHER" id="PTHR11012:SF54">
    <property type="entry name" value="CHK KINASE-LIKE DOMAIN-CONTAINING PROTEIN"/>
    <property type="match status" value="1"/>
</dbReference>
<dbReference type="SUPFAM" id="SSF56112">
    <property type="entry name" value="Protein kinase-like (PK-like)"/>
    <property type="match status" value="1"/>
</dbReference>
<evidence type="ECO:0000313" key="3">
    <source>
        <dbReference type="RefSeq" id="XP_026755871.2"/>
    </source>
</evidence>
<protein>
    <submittedName>
        <fullName evidence="3">Uncharacterized protein LOC113515784</fullName>
    </submittedName>
</protein>
<dbReference type="Gene3D" id="3.90.1200.10">
    <property type="match status" value="1"/>
</dbReference>
<gene>
    <name evidence="3" type="primary">LOC113515784</name>
</gene>
<dbReference type="Pfam" id="PF02958">
    <property type="entry name" value="EcKL"/>
    <property type="match status" value="1"/>
</dbReference>
<dbReference type="FunCoup" id="A0A6J1WU54">
    <property type="interactions" value="1"/>
</dbReference>
<dbReference type="InterPro" id="IPR004119">
    <property type="entry name" value="EcKL"/>
</dbReference>
<reference evidence="3" key="1">
    <citation type="submission" date="2025-08" db="UniProtKB">
        <authorList>
            <consortium name="RefSeq"/>
        </authorList>
    </citation>
    <scope>IDENTIFICATION</scope>
    <source>
        <tissue evidence="3">Whole larvae</tissue>
    </source>
</reference>
<organism evidence="2 3">
    <name type="scientific">Galleria mellonella</name>
    <name type="common">Greater wax moth</name>
    <dbReference type="NCBI Taxonomy" id="7137"/>
    <lineage>
        <taxon>Eukaryota</taxon>
        <taxon>Metazoa</taxon>
        <taxon>Ecdysozoa</taxon>
        <taxon>Arthropoda</taxon>
        <taxon>Hexapoda</taxon>
        <taxon>Insecta</taxon>
        <taxon>Pterygota</taxon>
        <taxon>Neoptera</taxon>
        <taxon>Endopterygota</taxon>
        <taxon>Lepidoptera</taxon>
        <taxon>Glossata</taxon>
        <taxon>Ditrysia</taxon>
        <taxon>Pyraloidea</taxon>
        <taxon>Pyralidae</taxon>
        <taxon>Galleriinae</taxon>
        <taxon>Galleria</taxon>
    </lineage>
</organism>
<dbReference type="RefSeq" id="XP_026755871.2">
    <property type="nucleotide sequence ID" value="XM_026900070.3"/>
</dbReference>
<dbReference type="InterPro" id="IPR011009">
    <property type="entry name" value="Kinase-like_dom_sf"/>
</dbReference>
<sequence length="392" mass="45413">MATESLRKLIEDIAKENKYGNPDIIVKPMSTDGANYSSALFTITVSESGKEDLHLFAKVIIINETIRSQMPAGVFDVERIIYVNLLRKYKDIEIAHDVPLTKRLNIPKYYGCNPKIFEETIVLENLGVKGYTTYDRFKSIDWDYAAKSVESLAKFHALSIAYRENYPEEFKQFVNNIKFQKDMYAGVLQQLYEQRIKTTLSVTNEKHKDKLQKYLETQLNLETILKFSETPERPVLCHGDYRPSNLMHRYTEDGTLEVIPVDFQTIQCSASPLTDLLYFIFTGSDEKFRREHFQDLIDHYYQELSSALQYLKLEPDVIYSKKTFEHDLKEFLPFGLFIAIFSLPIVTVEVDDAPSMQGDGGFEIFTSAKTGSLYPERMNGVINDYFRWGIIE</sequence>
<dbReference type="GeneID" id="113515784"/>
<dbReference type="SMART" id="SM00587">
    <property type="entry name" value="CHK"/>
    <property type="match status" value="1"/>
</dbReference>
<keyword evidence="2" id="KW-1185">Reference proteome</keyword>
<name>A0A6J1WU54_GALME</name>
<dbReference type="PANTHER" id="PTHR11012">
    <property type="entry name" value="PROTEIN KINASE-LIKE DOMAIN-CONTAINING"/>
    <property type="match status" value="1"/>
</dbReference>